<evidence type="ECO:0000256" key="4">
    <source>
        <dbReference type="ARBA" id="ARBA00022723"/>
    </source>
</evidence>
<gene>
    <name evidence="18" type="ordered locus">Adeh_3929</name>
</gene>
<dbReference type="RefSeq" id="WP_011422975.1">
    <property type="nucleotide sequence ID" value="NC_007760.1"/>
</dbReference>
<dbReference type="STRING" id="290397.Adeh_3929"/>
<evidence type="ECO:0000313" key="19">
    <source>
        <dbReference type="Proteomes" id="UP000001935"/>
    </source>
</evidence>
<evidence type="ECO:0000256" key="7">
    <source>
        <dbReference type="ARBA" id="ARBA00022801"/>
    </source>
</evidence>
<keyword evidence="10" id="KW-0234">DNA repair</keyword>
<dbReference type="GO" id="GO:0003684">
    <property type="term" value="F:damaged DNA binding"/>
    <property type="evidence" value="ECO:0007669"/>
    <property type="project" value="InterPro"/>
</dbReference>
<organism evidence="18 19">
    <name type="scientific">Anaeromyxobacter dehalogenans (strain 2CP-C)</name>
    <dbReference type="NCBI Taxonomy" id="290397"/>
    <lineage>
        <taxon>Bacteria</taxon>
        <taxon>Pseudomonadati</taxon>
        <taxon>Myxococcota</taxon>
        <taxon>Myxococcia</taxon>
        <taxon>Myxococcales</taxon>
        <taxon>Cystobacterineae</taxon>
        <taxon>Anaeromyxobacteraceae</taxon>
        <taxon>Anaeromyxobacter</taxon>
    </lineage>
</organism>
<dbReference type="HOGENOM" id="CLU_038423_1_2_7"/>
<dbReference type="KEGG" id="ade:Adeh_3929"/>
<dbReference type="InterPro" id="IPR012319">
    <property type="entry name" value="FPG_cat"/>
</dbReference>
<comment type="cofactor">
    <cofactor evidence="2">
        <name>Zn(2+)</name>
        <dbReference type="ChEBI" id="CHEBI:29105"/>
    </cofactor>
</comment>
<dbReference type="eggNOG" id="COG0266">
    <property type="taxonomic scope" value="Bacteria"/>
</dbReference>
<dbReference type="SUPFAM" id="SSF46946">
    <property type="entry name" value="S13-like H2TH domain"/>
    <property type="match status" value="1"/>
</dbReference>
<evidence type="ECO:0000256" key="1">
    <source>
        <dbReference type="ARBA" id="ARBA00001668"/>
    </source>
</evidence>
<evidence type="ECO:0000313" key="18">
    <source>
        <dbReference type="EMBL" id="ABC83693.1"/>
    </source>
</evidence>
<dbReference type="InterPro" id="IPR010979">
    <property type="entry name" value="Ribosomal_uS13-like_H2TH"/>
</dbReference>
<comment type="similarity">
    <text evidence="3">Belongs to the FPG family.</text>
</comment>
<reference evidence="18" key="1">
    <citation type="submission" date="2006-01" db="EMBL/GenBank/DDBJ databases">
        <title>Complete sequence of Anaeromyxobacter dehalogenans 2CP-C.</title>
        <authorList>
            <consortium name="US DOE Joint Genome Institute"/>
            <person name="Copeland A."/>
            <person name="Lucas S."/>
            <person name="Lapidus A."/>
            <person name="Barry K."/>
            <person name="Detter J.C."/>
            <person name="Glavina T."/>
            <person name="Hammon N."/>
            <person name="Israni S."/>
            <person name="Pitluck S."/>
            <person name="Brettin T."/>
            <person name="Bruce D."/>
            <person name="Han C."/>
            <person name="Tapia R."/>
            <person name="Gilna P."/>
            <person name="Kiss H."/>
            <person name="Schmutz J."/>
            <person name="Larimer F."/>
            <person name="Land M."/>
            <person name="Kyrpides N."/>
            <person name="Anderson I."/>
            <person name="Sanford R.A."/>
            <person name="Ritalahti K.M."/>
            <person name="Thomas H.S."/>
            <person name="Kirby J.R."/>
            <person name="Zhulin I.B."/>
            <person name="Loeffler F.E."/>
            <person name="Richardson P."/>
        </authorList>
    </citation>
    <scope>NUCLEOTIDE SEQUENCE</scope>
    <source>
        <strain evidence="18">2CP-C</strain>
    </source>
</reference>
<feature type="domain" description="FPG-type" evidence="16">
    <location>
        <begin position="234"/>
        <end position="268"/>
    </location>
</feature>
<dbReference type="SMART" id="SM01232">
    <property type="entry name" value="H2TH"/>
    <property type="match status" value="1"/>
</dbReference>
<keyword evidence="8" id="KW-0862">Zinc</keyword>
<evidence type="ECO:0000256" key="10">
    <source>
        <dbReference type="ARBA" id="ARBA00023204"/>
    </source>
</evidence>
<dbReference type="PANTHER" id="PTHR22993:SF9">
    <property type="entry name" value="FORMAMIDOPYRIMIDINE-DNA GLYCOSYLASE"/>
    <property type="match status" value="1"/>
</dbReference>
<keyword evidence="12" id="KW-0511">Multifunctional enzyme</keyword>
<dbReference type="InterPro" id="IPR015886">
    <property type="entry name" value="H2TH_FPG"/>
</dbReference>
<evidence type="ECO:0000256" key="2">
    <source>
        <dbReference type="ARBA" id="ARBA00001947"/>
    </source>
</evidence>
<evidence type="ECO:0000256" key="13">
    <source>
        <dbReference type="ARBA" id="ARBA00023295"/>
    </source>
</evidence>
<proteinExistence type="inferred from homology"/>
<protein>
    <submittedName>
        <fullName evidence="18">DNA-(Apurinic or apyrimidinic site) lyase</fullName>
        <ecNumber evidence="18">4.2.99.18</ecNumber>
    </submittedName>
</protein>
<dbReference type="AlphaFoldDB" id="Q2IGI3"/>
<dbReference type="GO" id="GO:0008270">
    <property type="term" value="F:zinc ion binding"/>
    <property type="evidence" value="ECO:0007669"/>
    <property type="project" value="UniProtKB-KW"/>
</dbReference>
<dbReference type="SUPFAM" id="SSF81624">
    <property type="entry name" value="N-terminal domain of MutM-like DNA repair proteins"/>
    <property type="match status" value="1"/>
</dbReference>
<feature type="region of interest" description="Disordered" evidence="15">
    <location>
        <begin position="293"/>
        <end position="320"/>
    </location>
</feature>
<feature type="domain" description="Formamidopyrimidine-DNA glycosylase catalytic" evidence="17">
    <location>
        <begin position="2"/>
        <end position="88"/>
    </location>
</feature>
<dbReference type="Pfam" id="PF01149">
    <property type="entry name" value="Fapy_DNA_glyco"/>
    <property type="match status" value="1"/>
</dbReference>
<dbReference type="Proteomes" id="UP000001935">
    <property type="component" value="Chromosome"/>
</dbReference>
<evidence type="ECO:0000256" key="15">
    <source>
        <dbReference type="SAM" id="MobiDB-lite"/>
    </source>
</evidence>
<dbReference type="CDD" id="cd08973">
    <property type="entry name" value="BaFpgNei_N_1"/>
    <property type="match status" value="1"/>
</dbReference>
<dbReference type="InterPro" id="IPR000214">
    <property type="entry name" value="Znf_DNA_glyclase/AP_lyase"/>
</dbReference>
<dbReference type="InterPro" id="IPR035937">
    <property type="entry name" value="FPG_N"/>
</dbReference>
<dbReference type="GO" id="GO:0034039">
    <property type="term" value="F:8-oxo-7,8-dihydroguanine DNA N-glycosylase activity"/>
    <property type="evidence" value="ECO:0007669"/>
    <property type="project" value="TreeGrafter"/>
</dbReference>
<accession>Q2IGI3</accession>
<dbReference type="PROSITE" id="PS51066">
    <property type="entry name" value="ZF_FPG_2"/>
    <property type="match status" value="1"/>
</dbReference>
<sequence length="320" mass="34582">MPELPDIEVYVEALAARVLGQPLERIRLGNPFLLRSADPPLAEAEGRRVAAVRRQGKRVVLALDGDLFLALHLMIAGRLHWKDPGARLPGKAGLAAFDFPNGTLVLTEAGTKRRAALHLVRGAAALAALDRGGLEPLGADLAAFAAALRRENHTLKRALTDPSLFSGIGNAYSDEILHRARLSPVALTSRLGDAEVARLLEATREVLAGWTARLREAAGSGFPEGVTAFREGMAVHGRHRQPCPVCGTAVQRIVRAENEVNYCPRCQTGGQILSDRSLARLLKQDWPRTVDELERNPALGLRPAPEPAASAPKAPRRRTR</sequence>
<keyword evidence="11 18" id="KW-0456">Lyase</keyword>
<keyword evidence="13" id="KW-0326">Glycosidase</keyword>
<evidence type="ECO:0000256" key="9">
    <source>
        <dbReference type="ARBA" id="ARBA00023125"/>
    </source>
</evidence>
<evidence type="ECO:0000256" key="14">
    <source>
        <dbReference type="PROSITE-ProRule" id="PRU00391"/>
    </source>
</evidence>
<dbReference type="SMART" id="SM00898">
    <property type="entry name" value="Fapy_DNA_glyco"/>
    <property type="match status" value="1"/>
</dbReference>
<dbReference type="PROSITE" id="PS51068">
    <property type="entry name" value="FPG_CAT"/>
    <property type="match status" value="1"/>
</dbReference>
<dbReference type="EC" id="4.2.99.18" evidence="18"/>
<evidence type="ECO:0000256" key="3">
    <source>
        <dbReference type="ARBA" id="ARBA00009409"/>
    </source>
</evidence>
<keyword evidence="6 14" id="KW-0863">Zinc-finger</keyword>
<evidence type="ECO:0000256" key="12">
    <source>
        <dbReference type="ARBA" id="ARBA00023268"/>
    </source>
</evidence>
<evidence type="ECO:0000256" key="11">
    <source>
        <dbReference type="ARBA" id="ARBA00023239"/>
    </source>
</evidence>
<dbReference type="InterPro" id="IPR010663">
    <property type="entry name" value="Znf_FPG/IleRS"/>
</dbReference>
<evidence type="ECO:0000259" key="16">
    <source>
        <dbReference type="PROSITE" id="PS51066"/>
    </source>
</evidence>
<dbReference type="GO" id="GO:0140078">
    <property type="term" value="F:class I DNA-(apurinic or apyrimidinic site) endonuclease activity"/>
    <property type="evidence" value="ECO:0007669"/>
    <property type="project" value="UniProtKB-EC"/>
</dbReference>
<evidence type="ECO:0000259" key="17">
    <source>
        <dbReference type="PROSITE" id="PS51068"/>
    </source>
</evidence>
<evidence type="ECO:0000256" key="6">
    <source>
        <dbReference type="ARBA" id="ARBA00022771"/>
    </source>
</evidence>
<dbReference type="EMBL" id="CP000251">
    <property type="protein sequence ID" value="ABC83693.1"/>
    <property type="molecule type" value="Genomic_DNA"/>
</dbReference>
<dbReference type="PANTHER" id="PTHR22993">
    <property type="entry name" value="FORMAMIDOPYRIMIDINE-DNA GLYCOSYLASE"/>
    <property type="match status" value="1"/>
</dbReference>
<keyword evidence="9" id="KW-0238">DNA-binding</keyword>
<dbReference type="Pfam" id="PF06831">
    <property type="entry name" value="H2TH"/>
    <property type="match status" value="1"/>
</dbReference>
<keyword evidence="4" id="KW-0479">Metal-binding</keyword>
<keyword evidence="5" id="KW-0227">DNA damage</keyword>
<dbReference type="SUPFAM" id="SSF57716">
    <property type="entry name" value="Glucocorticoid receptor-like (DNA-binding domain)"/>
    <property type="match status" value="1"/>
</dbReference>
<dbReference type="Gene3D" id="1.10.8.50">
    <property type="match status" value="1"/>
</dbReference>
<comment type="catalytic activity">
    <reaction evidence="1">
        <text>Hydrolysis of DNA containing ring-opened 7-methylguanine residues, releasing 2,6-diamino-4-hydroxy-5-(N-methyl)formamidopyrimidine.</text>
        <dbReference type="EC" id="3.2.2.23"/>
    </reaction>
</comment>
<evidence type="ECO:0000256" key="8">
    <source>
        <dbReference type="ARBA" id="ARBA00022833"/>
    </source>
</evidence>
<dbReference type="GO" id="GO:0006284">
    <property type="term" value="P:base-excision repair"/>
    <property type="evidence" value="ECO:0007669"/>
    <property type="project" value="InterPro"/>
</dbReference>
<dbReference type="OrthoDB" id="9800855at2"/>
<dbReference type="Gene3D" id="3.20.190.10">
    <property type="entry name" value="MutM-like, N-terminal"/>
    <property type="match status" value="1"/>
</dbReference>
<evidence type="ECO:0000256" key="5">
    <source>
        <dbReference type="ARBA" id="ARBA00022763"/>
    </source>
</evidence>
<name>Q2IGI3_ANADE</name>
<dbReference type="Pfam" id="PF06827">
    <property type="entry name" value="zf-FPG_IleRS"/>
    <property type="match status" value="1"/>
</dbReference>
<keyword evidence="7" id="KW-0378">Hydrolase</keyword>